<dbReference type="PANTHER" id="PTHR34846">
    <property type="entry name" value="4-CARBOXYMUCONOLACTONE DECARBOXYLASE FAMILY PROTEIN (AFU_ORTHOLOGUE AFUA_6G11590)"/>
    <property type="match status" value="1"/>
</dbReference>
<sequence length="184" mass="20945">MIPTTPRLAPIEQDEWNDEQKELLDKQAIRGNVPNILKTLIHHEKLARRWLVFAAHILSKSSLTVRDREIAILRTGWLAGSRYEWGQHVLIGQDAGLSMEEITSIKDGSQTGAWSRHERYILKACEELHEKVVLTDETWNGLAETLNSRQMLDLIFTIGQYRMLAGALNSVGVPLDDDIKHLVD</sequence>
<feature type="domain" description="Carboxymuconolactone decarboxylase-like" evidence="1">
    <location>
        <begin position="45"/>
        <end position="104"/>
    </location>
</feature>
<dbReference type="GO" id="GO:0051920">
    <property type="term" value="F:peroxiredoxin activity"/>
    <property type="evidence" value="ECO:0007669"/>
    <property type="project" value="InterPro"/>
</dbReference>
<organism evidence="2">
    <name type="scientific">marine metagenome</name>
    <dbReference type="NCBI Taxonomy" id="408172"/>
    <lineage>
        <taxon>unclassified sequences</taxon>
        <taxon>metagenomes</taxon>
        <taxon>ecological metagenomes</taxon>
    </lineage>
</organism>
<dbReference type="InterPro" id="IPR029032">
    <property type="entry name" value="AhpD-like"/>
</dbReference>
<dbReference type="AlphaFoldDB" id="A0A381WM51"/>
<accession>A0A381WM51</accession>
<protein>
    <recommendedName>
        <fullName evidence="1">Carboxymuconolactone decarboxylase-like domain-containing protein</fullName>
    </recommendedName>
</protein>
<dbReference type="Gene3D" id="1.20.1290.10">
    <property type="entry name" value="AhpD-like"/>
    <property type="match status" value="1"/>
</dbReference>
<name>A0A381WM51_9ZZZZ</name>
<dbReference type="InterPro" id="IPR003779">
    <property type="entry name" value="CMD-like"/>
</dbReference>
<gene>
    <name evidence="2" type="ORF">METZ01_LOCUS106409</name>
</gene>
<dbReference type="Pfam" id="PF02627">
    <property type="entry name" value="CMD"/>
    <property type="match status" value="1"/>
</dbReference>
<evidence type="ECO:0000313" key="2">
    <source>
        <dbReference type="EMBL" id="SVA53555.1"/>
    </source>
</evidence>
<dbReference type="SUPFAM" id="SSF69118">
    <property type="entry name" value="AhpD-like"/>
    <property type="match status" value="1"/>
</dbReference>
<dbReference type="EMBL" id="UINC01012239">
    <property type="protein sequence ID" value="SVA53555.1"/>
    <property type="molecule type" value="Genomic_DNA"/>
</dbReference>
<proteinExistence type="predicted"/>
<dbReference type="PANTHER" id="PTHR34846:SF5">
    <property type="entry name" value="CARBOXYMUCONOLACTONE DECARBOXYLASE-LIKE DOMAIN-CONTAINING PROTEIN"/>
    <property type="match status" value="1"/>
</dbReference>
<evidence type="ECO:0000259" key="1">
    <source>
        <dbReference type="Pfam" id="PF02627"/>
    </source>
</evidence>
<reference evidence="2" key="1">
    <citation type="submission" date="2018-05" db="EMBL/GenBank/DDBJ databases">
        <authorList>
            <person name="Lanie J.A."/>
            <person name="Ng W.-L."/>
            <person name="Kazmierczak K.M."/>
            <person name="Andrzejewski T.M."/>
            <person name="Davidsen T.M."/>
            <person name="Wayne K.J."/>
            <person name="Tettelin H."/>
            <person name="Glass J.I."/>
            <person name="Rusch D."/>
            <person name="Podicherti R."/>
            <person name="Tsui H.-C.T."/>
            <person name="Winkler M.E."/>
        </authorList>
    </citation>
    <scope>NUCLEOTIDE SEQUENCE</scope>
</reference>